<dbReference type="AlphaFoldDB" id="A0A342RZB7"/>
<keyword evidence="1" id="KW-1133">Transmembrane helix</keyword>
<accession>A0A342RZB7</accession>
<proteinExistence type="predicted"/>
<dbReference type="SUPFAM" id="SSF103511">
    <property type="entry name" value="Chlorophyll a-b binding protein"/>
    <property type="match status" value="1"/>
</dbReference>
<feature type="transmembrane region" description="Helical" evidence="1">
    <location>
        <begin position="21"/>
        <end position="44"/>
    </location>
</feature>
<reference evidence="2" key="1">
    <citation type="journal article" date="2016" name="Mitochondrial DNA Part B Resour">
        <title>Organellar genome analysis of the heteromorphic red alga Mastocarpus papillatus (Phyllophoraceae, Rhodophyta).</title>
        <authorList>
            <person name="Hughey J.R."/>
            <person name="Mumford T.F."/>
            <person name="Navarrete-Fernandez T.M."/>
            <person name="Huber S.R."/>
            <person name="Freese J.M."/>
            <person name="Murray E.M.C."/>
            <person name="Sissini M.N."/>
            <person name="Gentilhomme A."/>
        </authorList>
    </citation>
    <scope>NUCLEOTIDE SEQUENCE</scope>
</reference>
<organism evidence="2">
    <name type="scientific">Mastocarpus papillatus</name>
    <dbReference type="NCBI Taxonomy" id="31436"/>
    <lineage>
        <taxon>Eukaryota</taxon>
        <taxon>Rhodophyta</taxon>
        <taxon>Florideophyceae</taxon>
        <taxon>Rhodymeniophycidae</taxon>
        <taxon>Gigartinales</taxon>
        <taxon>Phyllophoraceae</taxon>
        <taxon>Mastocarpus</taxon>
    </lineage>
</organism>
<geneLocation type="plastid" evidence="2"/>
<keyword evidence="2" id="KW-0934">Plastid</keyword>
<dbReference type="RefSeq" id="YP_009295579.1">
    <property type="nucleotide sequence ID" value="NC_031167.1"/>
</dbReference>
<protein>
    <submittedName>
        <fullName evidence="2">Conserved hypothetical plastid protein</fullName>
    </submittedName>
</protein>
<evidence type="ECO:0000313" key="2">
    <source>
        <dbReference type="EMBL" id="AOL58063.1"/>
    </source>
</evidence>
<sequence>MVRNKWILGFSLGAESWNGRLAMVSFIIIFLIEFTFSVSILQILDLF</sequence>
<keyword evidence="1" id="KW-0472">Membrane</keyword>
<gene>
    <name evidence="2" type="primary">ycf17</name>
</gene>
<name>A0A342RZB7_9FLOR</name>
<keyword evidence="1" id="KW-0812">Transmembrane</keyword>
<dbReference type="EMBL" id="KX525588">
    <property type="protein sequence ID" value="AOL58063.1"/>
    <property type="molecule type" value="Genomic_DNA"/>
</dbReference>
<dbReference type="GeneID" id="29072026"/>
<evidence type="ECO:0000256" key="1">
    <source>
        <dbReference type="SAM" id="Phobius"/>
    </source>
</evidence>